<dbReference type="Gene3D" id="1.25.10.10">
    <property type="entry name" value="Leucine-rich Repeat Variant"/>
    <property type="match status" value="1"/>
</dbReference>
<dbReference type="Proteomes" id="UP001237642">
    <property type="component" value="Unassembled WGS sequence"/>
</dbReference>
<dbReference type="GO" id="GO:0005737">
    <property type="term" value="C:cytoplasm"/>
    <property type="evidence" value="ECO:0007669"/>
    <property type="project" value="TreeGrafter"/>
</dbReference>
<dbReference type="PROSITE" id="PS50302">
    <property type="entry name" value="PUM"/>
    <property type="match status" value="3"/>
</dbReference>
<evidence type="ECO:0000256" key="3">
    <source>
        <dbReference type="ARBA" id="ARBA00022884"/>
    </source>
</evidence>
<name>A0AAD8IDD1_9APIA</name>
<dbReference type="SUPFAM" id="SSF48371">
    <property type="entry name" value="ARM repeat"/>
    <property type="match status" value="1"/>
</dbReference>
<keyword evidence="2" id="KW-0810">Translation regulation</keyword>
<dbReference type="SMART" id="SM00025">
    <property type="entry name" value="Pumilio"/>
    <property type="match status" value="7"/>
</dbReference>
<dbReference type="PANTHER" id="PTHR12537">
    <property type="entry name" value="RNA BINDING PROTEIN PUMILIO-RELATED"/>
    <property type="match status" value="1"/>
</dbReference>
<keyword evidence="7" id="KW-1185">Reference proteome</keyword>
<feature type="repeat" description="Pumilio" evidence="4">
    <location>
        <begin position="347"/>
        <end position="385"/>
    </location>
</feature>
<dbReference type="PANTHER" id="PTHR12537:SF137">
    <property type="entry name" value="PUMILIO HOMOLOG 16-RELATED"/>
    <property type="match status" value="1"/>
</dbReference>
<evidence type="ECO:0000256" key="1">
    <source>
        <dbReference type="ARBA" id="ARBA00022737"/>
    </source>
</evidence>
<evidence type="ECO:0000259" key="5">
    <source>
        <dbReference type="PROSITE" id="PS50303"/>
    </source>
</evidence>
<accession>A0AAD8IDD1</accession>
<dbReference type="PROSITE" id="PS50303">
    <property type="entry name" value="PUM_HD"/>
    <property type="match status" value="1"/>
</dbReference>
<evidence type="ECO:0000313" key="7">
    <source>
        <dbReference type="Proteomes" id="UP001237642"/>
    </source>
</evidence>
<dbReference type="InterPro" id="IPR001313">
    <property type="entry name" value="Pumilio_RNA-bd_rpt"/>
</dbReference>
<dbReference type="Pfam" id="PF22493">
    <property type="entry name" value="PUF_NOP9"/>
    <property type="match status" value="1"/>
</dbReference>
<dbReference type="EMBL" id="JAUIZM010000005">
    <property type="protein sequence ID" value="KAK1381895.1"/>
    <property type="molecule type" value="Genomic_DNA"/>
</dbReference>
<sequence length="455" mass="51227">MVNGVLCRVEFNLLQYGDWSNSVHRPQVQCVDWSNSSVYRPQVLDHTSNFGRYGSGENLFSRVPSVRNSVGTSTYLEDERMRTNPVYECSGMYNVANQFPGIPMQRDAASAYDPWDLSGYTTSRNGYYGPGLTQTRSNGQNRYHNQENLLLGGNQEHKTTILKGALDHIYQLLMDQYGHHMIDKLVESSGEYELQKILEKLAAEPDLLVTAACSKEGSSSLQKLIKHLKKSPQRFCLTSALAPNVVDLATNKTARHVFRECLNLLGSQANKVLYEEAIKNFDTLARDEVGCLALNDCIDFATNYFERERILQLVIENTVSLAYDPYGNYIVQNAVKIPECGDQICRKLRGHYIYLSTKKSGSHVVEKCMEACSSAVMQGIEEILEKKQALELACNEYGNYVIQTALRATQVQNCNIQLRNSLVKALLPGLDRLKDTRAGRNLANKILDLASPRRR</sequence>
<proteinExistence type="predicted"/>
<dbReference type="AlphaFoldDB" id="A0AAD8IDD1"/>
<keyword evidence="3" id="KW-0694">RNA-binding</keyword>
<evidence type="ECO:0000256" key="4">
    <source>
        <dbReference type="PROSITE-ProRule" id="PRU00317"/>
    </source>
</evidence>
<feature type="domain" description="PUM-HD" evidence="5">
    <location>
        <begin position="103"/>
        <end position="450"/>
    </location>
</feature>
<reference evidence="6" key="1">
    <citation type="submission" date="2023-02" db="EMBL/GenBank/DDBJ databases">
        <title>Genome of toxic invasive species Heracleum sosnowskyi carries increased number of genes despite the absence of recent whole-genome duplications.</title>
        <authorList>
            <person name="Schelkunov M."/>
            <person name="Shtratnikova V."/>
            <person name="Makarenko M."/>
            <person name="Klepikova A."/>
            <person name="Omelchenko D."/>
            <person name="Novikova G."/>
            <person name="Obukhova E."/>
            <person name="Bogdanov V."/>
            <person name="Penin A."/>
            <person name="Logacheva M."/>
        </authorList>
    </citation>
    <scope>NUCLEOTIDE SEQUENCE</scope>
    <source>
        <strain evidence="6">Hsosn_3</strain>
        <tissue evidence="6">Leaf</tissue>
    </source>
</reference>
<organism evidence="6 7">
    <name type="scientific">Heracleum sosnowskyi</name>
    <dbReference type="NCBI Taxonomy" id="360622"/>
    <lineage>
        <taxon>Eukaryota</taxon>
        <taxon>Viridiplantae</taxon>
        <taxon>Streptophyta</taxon>
        <taxon>Embryophyta</taxon>
        <taxon>Tracheophyta</taxon>
        <taxon>Spermatophyta</taxon>
        <taxon>Magnoliopsida</taxon>
        <taxon>eudicotyledons</taxon>
        <taxon>Gunneridae</taxon>
        <taxon>Pentapetalae</taxon>
        <taxon>asterids</taxon>
        <taxon>campanulids</taxon>
        <taxon>Apiales</taxon>
        <taxon>Apiaceae</taxon>
        <taxon>Apioideae</taxon>
        <taxon>apioid superclade</taxon>
        <taxon>Tordylieae</taxon>
        <taxon>Tordyliinae</taxon>
        <taxon>Heracleum</taxon>
    </lineage>
</organism>
<feature type="repeat" description="Pumilio" evidence="4">
    <location>
        <begin position="160"/>
        <end position="199"/>
    </location>
</feature>
<keyword evidence="1" id="KW-0677">Repeat</keyword>
<dbReference type="Pfam" id="PF00806">
    <property type="entry name" value="PUF"/>
    <property type="match status" value="3"/>
</dbReference>
<dbReference type="InterPro" id="IPR011989">
    <property type="entry name" value="ARM-like"/>
</dbReference>
<reference evidence="6" key="2">
    <citation type="submission" date="2023-05" db="EMBL/GenBank/DDBJ databases">
        <authorList>
            <person name="Schelkunov M.I."/>
        </authorList>
    </citation>
    <scope>NUCLEOTIDE SEQUENCE</scope>
    <source>
        <strain evidence="6">Hsosn_3</strain>
        <tissue evidence="6">Leaf</tissue>
    </source>
</reference>
<comment type="caution">
    <text evidence="6">The sequence shown here is derived from an EMBL/GenBank/DDBJ whole genome shotgun (WGS) entry which is preliminary data.</text>
</comment>
<dbReference type="InterPro" id="IPR016024">
    <property type="entry name" value="ARM-type_fold"/>
</dbReference>
<dbReference type="GO" id="GO:0006417">
    <property type="term" value="P:regulation of translation"/>
    <property type="evidence" value="ECO:0007669"/>
    <property type="project" value="UniProtKB-KW"/>
</dbReference>
<evidence type="ECO:0000256" key="2">
    <source>
        <dbReference type="ARBA" id="ARBA00022845"/>
    </source>
</evidence>
<dbReference type="InterPro" id="IPR033133">
    <property type="entry name" value="PUM-HD"/>
</dbReference>
<protein>
    <submittedName>
        <fullName evidence="6">PUM-HD domain-containing protein</fullName>
    </submittedName>
</protein>
<gene>
    <name evidence="6" type="ORF">POM88_019630</name>
</gene>
<feature type="repeat" description="Pumilio" evidence="4">
    <location>
        <begin position="312"/>
        <end position="336"/>
    </location>
</feature>
<dbReference type="GO" id="GO:0003729">
    <property type="term" value="F:mRNA binding"/>
    <property type="evidence" value="ECO:0007669"/>
    <property type="project" value="TreeGrafter"/>
</dbReference>
<evidence type="ECO:0000313" key="6">
    <source>
        <dbReference type="EMBL" id="KAK1381895.1"/>
    </source>
</evidence>